<gene>
    <name evidence="3" type="primary">atzF</name>
    <name evidence="3" type="ORF">IRI77_22485</name>
</gene>
<evidence type="ECO:0000313" key="3">
    <source>
        <dbReference type="EMBL" id="QOY85584.1"/>
    </source>
</evidence>
<sequence length="553" mass="59235">MTPAERIRKAYERIRQRGAAPIWISLLPEEDVIRRTESIDPTLPLAGLTFAVKDNIDLAGLPTTAACPAFAYTPQRSATVVRLLEEAGAIAIGKTNLDQFATGLVGVRSPYGICTSVFSEGYISGGSSSGSAVSVALEDVDFALGTDTAGSGRVPAAFNNLIGLKPTRGIFSMTGVVPACRTLDCVSVFARDLTLAERVFRIAAQPDPEDWSTRTFQDPGDTWSGTRFRVGVPAPAQLEFFGDNESRRLFEAAVARCERAGGQRVEIDYEPFRAAAELLYSGPWVAERLAALEDFARDHAEEMHPVTRKIITSAGTLTAVQAFQAAYKLGELKSKTAAVWNSIDFLLLPTTGTIYKVEEVEADPLRLNTNLGFYTNFVNLLDLSALAIPAGFRPNGTPFGVTLIGPAMADLALARVAARLLPEQCVQVAVVGAHLTGQPLNSQLTSRGGTLVKTCRTSPDYRFYALANSTPAKPGLIREEGFDGPGIEVEIWSVPVSEFGSFVALIPSPLGIGTLRLDDGTQVKGFICEPAGVTGAREITSLGGWRAYLQSRA</sequence>
<dbReference type="Pfam" id="PF01425">
    <property type="entry name" value="Amidase"/>
    <property type="match status" value="1"/>
</dbReference>
<dbReference type="InterPro" id="IPR053844">
    <property type="entry name" value="AH_C"/>
</dbReference>
<dbReference type="EMBL" id="CP063849">
    <property type="protein sequence ID" value="QOY85584.1"/>
    <property type="molecule type" value="Genomic_DNA"/>
</dbReference>
<name>A0A7S7SI15_PALFE</name>
<feature type="domain" description="Allophanate hydrolase C-terminal" evidence="2">
    <location>
        <begin position="426"/>
        <end position="550"/>
    </location>
</feature>
<proteinExistence type="predicted"/>
<dbReference type="RefSeq" id="WP_194447254.1">
    <property type="nucleotide sequence ID" value="NZ_CP063849.1"/>
</dbReference>
<organism evidence="3 4">
    <name type="scientific">Paludibaculum fermentans</name>
    <dbReference type="NCBI Taxonomy" id="1473598"/>
    <lineage>
        <taxon>Bacteria</taxon>
        <taxon>Pseudomonadati</taxon>
        <taxon>Acidobacteriota</taxon>
        <taxon>Terriglobia</taxon>
        <taxon>Bryobacterales</taxon>
        <taxon>Bryobacteraceae</taxon>
        <taxon>Paludibaculum</taxon>
    </lineage>
</organism>
<dbReference type="AlphaFoldDB" id="A0A7S7SI15"/>
<dbReference type="Proteomes" id="UP000593892">
    <property type="component" value="Chromosome"/>
</dbReference>
<dbReference type="InterPro" id="IPR036928">
    <property type="entry name" value="AS_sf"/>
</dbReference>
<dbReference type="Gene3D" id="1.20.58.1700">
    <property type="match status" value="1"/>
</dbReference>
<dbReference type="InterPro" id="IPR000120">
    <property type="entry name" value="Amidase"/>
</dbReference>
<dbReference type="KEGG" id="pfer:IRI77_22485"/>
<keyword evidence="3" id="KW-0378">Hydrolase</keyword>
<dbReference type="Gene3D" id="3.90.1300.10">
    <property type="entry name" value="Amidase signature (AS) domain"/>
    <property type="match status" value="1"/>
</dbReference>
<keyword evidence="4" id="KW-1185">Reference proteome</keyword>
<evidence type="ECO:0000259" key="2">
    <source>
        <dbReference type="Pfam" id="PF21986"/>
    </source>
</evidence>
<evidence type="ECO:0000313" key="4">
    <source>
        <dbReference type="Proteomes" id="UP000593892"/>
    </source>
</evidence>
<dbReference type="PANTHER" id="PTHR11895">
    <property type="entry name" value="TRANSAMIDASE"/>
    <property type="match status" value="1"/>
</dbReference>
<dbReference type="SUPFAM" id="SSF75304">
    <property type="entry name" value="Amidase signature (AS) enzymes"/>
    <property type="match status" value="1"/>
</dbReference>
<reference evidence="3 4" key="1">
    <citation type="submission" date="2020-10" db="EMBL/GenBank/DDBJ databases">
        <title>Complete genome sequence of Paludibaculum fermentans P105T, a facultatively anaerobic acidobacterium capable of dissimilatory Fe(III) reduction.</title>
        <authorList>
            <person name="Dedysh S.N."/>
            <person name="Beletsky A.V."/>
            <person name="Kulichevskaya I.S."/>
            <person name="Mardanov A.V."/>
            <person name="Ravin N.V."/>
        </authorList>
    </citation>
    <scope>NUCLEOTIDE SEQUENCE [LARGE SCALE GENOMIC DNA]</scope>
    <source>
        <strain evidence="3 4">P105</strain>
    </source>
</reference>
<dbReference type="EC" id="3.5.1.54" evidence="3"/>
<dbReference type="InterPro" id="IPR014085">
    <property type="entry name" value="Allophanate_hydrolase"/>
</dbReference>
<dbReference type="Pfam" id="PF21986">
    <property type="entry name" value="AH_C"/>
    <property type="match status" value="1"/>
</dbReference>
<evidence type="ECO:0000259" key="1">
    <source>
        <dbReference type="Pfam" id="PF01425"/>
    </source>
</evidence>
<feature type="domain" description="Amidase" evidence="1">
    <location>
        <begin position="39"/>
        <end position="411"/>
    </location>
</feature>
<dbReference type="GO" id="GO:0004039">
    <property type="term" value="F:allophanate hydrolase activity"/>
    <property type="evidence" value="ECO:0007669"/>
    <property type="project" value="UniProtKB-EC"/>
</dbReference>
<dbReference type="Gene3D" id="3.10.490.10">
    <property type="entry name" value="Gamma-glutamyl cyclotransferase-like"/>
    <property type="match status" value="1"/>
</dbReference>
<accession>A0A7S7SI15</accession>
<dbReference type="NCBIfam" id="NF006043">
    <property type="entry name" value="PRK08186.1"/>
    <property type="match status" value="1"/>
</dbReference>
<protein>
    <submittedName>
        <fullName evidence="3">Allophanate hydrolase</fullName>
        <ecNumber evidence="3">3.5.1.54</ecNumber>
    </submittedName>
</protein>
<dbReference type="PANTHER" id="PTHR11895:SF169">
    <property type="entry name" value="GLUTAMYL-TRNA(GLN) AMIDOTRANSFERASE"/>
    <property type="match status" value="1"/>
</dbReference>
<dbReference type="NCBIfam" id="TIGR02713">
    <property type="entry name" value="allophanate_hyd"/>
    <property type="match status" value="1"/>
</dbReference>
<dbReference type="InterPro" id="IPR023631">
    <property type="entry name" value="Amidase_dom"/>
</dbReference>